<sequence>MLKIGGFSVYRYQPLSLFAPHFFSHKSTGIRPILPSTTSCCYHRISYCFSTAVLVLSPYRLSCAFQKPCLATSKHLGCHVASFWYQEQGELESFEMGVELLSFDVLGDIFAEICEATDPKGEQHIILCLSSVCSAWRKAALAYPMLWSNIYLRMLDNLIPAEPQERLLAVYIERSRTAPLSIIIRNTSHYTGYQKPFTTTMYALLHANAHRWQKLDIVGSFVVPIHLYPFLSPASRNMGMLQSLKCVTGTSSGDIQIGRLFGLHEAPNLRILHFNMHPLLEVPGYRGPPYPTVKDMIMEPGQRHVGFNHPIEGLTCLRPFTNLERLVVVPSLVNHGDNTIQIPSLTSLTLCIPQASQGSFGTYLCVLRLPSLRSLVIIGVGGRPVVEHQSIAAFTRTCCSSLRDLIIDEILFVFVSQGLIEILNPLQELRHLTVREPTEPILRAFCPISQQFARRLLDDSSFLPKPTSVDIHLDATRSTVLIDDAIERRALHKLDSCEASSMRRKMTPQFELEEDFVFKAKHLATANITFS</sequence>
<name>A0A2H3C4R2_9AGAR</name>
<dbReference type="Proteomes" id="UP000218334">
    <property type="component" value="Unassembled WGS sequence"/>
</dbReference>
<evidence type="ECO:0000313" key="1">
    <source>
        <dbReference type="EMBL" id="PBK76294.1"/>
    </source>
</evidence>
<protein>
    <recommendedName>
        <fullName evidence="3">F-box domain-containing protein</fullName>
    </recommendedName>
</protein>
<accession>A0A2H3C4R2</accession>
<gene>
    <name evidence="1" type="ORF">ARMSODRAFT_221451</name>
</gene>
<reference evidence="2" key="1">
    <citation type="journal article" date="2017" name="Nat. Ecol. Evol.">
        <title>Genome expansion and lineage-specific genetic innovations in the forest pathogenic fungi Armillaria.</title>
        <authorList>
            <person name="Sipos G."/>
            <person name="Prasanna A.N."/>
            <person name="Walter M.C."/>
            <person name="O'Connor E."/>
            <person name="Balint B."/>
            <person name="Krizsan K."/>
            <person name="Kiss B."/>
            <person name="Hess J."/>
            <person name="Varga T."/>
            <person name="Slot J."/>
            <person name="Riley R."/>
            <person name="Boka B."/>
            <person name="Rigling D."/>
            <person name="Barry K."/>
            <person name="Lee J."/>
            <person name="Mihaltcheva S."/>
            <person name="LaButti K."/>
            <person name="Lipzen A."/>
            <person name="Waldron R."/>
            <person name="Moloney N.M."/>
            <person name="Sperisen C."/>
            <person name="Kredics L."/>
            <person name="Vagvoelgyi C."/>
            <person name="Patrignani A."/>
            <person name="Fitzpatrick D."/>
            <person name="Nagy I."/>
            <person name="Doyle S."/>
            <person name="Anderson J.B."/>
            <person name="Grigoriev I.V."/>
            <person name="Gueldener U."/>
            <person name="Muensterkoetter M."/>
            <person name="Nagy L.G."/>
        </authorList>
    </citation>
    <scope>NUCLEOTIDE SEQUENCE [LARGE SCALE GENOMIC DNA]</scope>
    <source>
        <strain evidence="2">28-4</strain>
    </source>
</reference>
<organism evidence="1 2">
    <name type="scientific">Armillaria solidipes</name>
    <dbReference type="NCBI Taxonomy" id="1076256"/>
    <lineage>
        <taxon>Eukaryota</taxon>
        <taxon>Fungi</taxon>
        <taxon>Dikarya</taxon>
        <taxon>Basidiomycota</taxon>
        <taxon>Agaricomycotina</taxon>
        <taxon>Agaricomycetes</taxon>
        <taxon>Agaricomycetidae</taxon>
        <taxon>Agaricales</taxon>
        <taxon>Marasmiineae</taxon>
        <taxon>Physalacriaceae</taxon>
        <taxon>Armillaria</taxon>
    </lineage>
</organism>
<evidence type="ECO:0008006" key="3">
    <source>
        <dbReference type="Google" id="ProtNLM"/>
    </source>
</evidence>
<dbReference type="EMBL" id="KZ293416">
    <property type="protein sequence ID" value="PBK76294.1"/>
    <property type="molecule type" value="Genomic_DNA"/>
</dbReference>
<proteinExistence type="predicted"/>
<dbReference type="AlphaFoldDB" id="A0A2H3C4R2"/>
<keyword evidence="2" id="KW-1185">Reference proteome</keyword>
<evidence type="ECO:0000313" key="2">
    <source>
        <dbReference type="Proteomes" id="UP000218334"/>
    </source>
</evidence>